<keyword evidence="11" id="KW-1185">Reference proteome</keyword>
<dbReference type="InterPro" id="IPR016156">
    <property type="entry name" value="FAD/NAD-linked_Rdtase_dimer_sf"/>
</dbReference>
<dbReference type="SUPFAM" id="SSF55424">
    <property type="entry name" value="FAD/NAD-linked reductases, dimerisation (C-terminal) domain"/>
    <property type="match status" value="1"/>
</dbReference>
<keyword evidence="5" id="KW-0274">FAD</keyword>
<proteinExistence type="predicted"/>
<evidence type="ECO:0000256" key="8">
    <source>
        <dbReference type="ARBA" id="ARBA00023014"/>
    </source>
</evidence>
<dbReference type="Pfam" id="PF00355">
    <property type="entry name" value="Rieske"/>
    <property type="match status" value="1"/>
</dbReference>
<evidence type="ECO:0000256" key="2">
    <source>
        <dbReference type="ARBA" id="ARBA00022630"/>
    </source>
</evidence>
<organism evidence="10 11">
    <name type="scientific">Bombella saccharophila</name>
    <dbReference type="NCBI Taxonomy" id="2967338"/>
    <lineage>
        <taxon>Bacteria</taxon>
        <taxon>Pseudomonadati</taxon>
        <taxon>Pseudomonadota</taxon>
        <taxon>Alphaproteobacteria</taxon>
        <taxon>Acetobacterales</taxon>
        <taxon>Acetobacteraceae</taxon>
        <taxon>Bombella</taxon>
    </lineage>
</organism>
<reference evidence="10 11" key="1">
    <citation type="submission" date="2022-07" db="EMBL/GenBank/DDBJ databases">
        <title>Bombella genomes.</title>
        <authorList>
            <person name="Harer L."/>
            <person name="Styblova S."/>
            <person name="Ehrmann M."/>
        </authorList>
    </citation>
    <scope>NUCLEOTIDE SEQUENCE [LARGE SCALE GENOMIC DNA]</scope>
    <source>
        <strain evidence="10 11">TMW 2.2558</strain>
    </source>
</reference>
<keyword evidence="7" id="KW-0408">Iron</keyword>
<dbReference type="PRINTS" id="PR00368">
    <property type="entry name" value="FADPNR"/>
</dbReference>
<evidence type="ECO:0000256" key="5">
    <source>
        <dbReference type="ARBA" id="ARBA00022827"/>
    </source>
</evidence>
<dbReference type="InterPro" id="IPR036922">
    <property type="entry name" value="Rieske_2Fe-2S_sf"/>
</dbReference>
<dbReference type="Proteomes" id="UP001165648">
    <property type="component" value="Unassembled WGS sequence"/>
</dbReference>
<keyword evidence="4" id="KW-0479">Metal-binding</keyword>
<keyword evidence="2" id="KW-0285">Flavoprotein</keyword>
<dbReference type="Gene3D" id="3.50.50.60">
    <property type="entry name" value="FAD/NAD(P)-binding domain"/>
    <property type="match status" value="2"/>
</dbReference>
<evidence type="ECO:0000259" key="9">
    <source>
        <dbReference type="PROSITE" id="PS51296"/>
    </source>
</evidence>
<dbReference type="PANTHER" id="PTHR43557:SF2">
    <property type="entry name" value="RIESKE DOMAIN-CONTAINING PROTEIN-RELATED"/>
    <property type="match status" value="1"/>
</dbReference>
<evidence type="ECO:0000256" key="7">
    <source>
        <dbReference type="ARBA" id="ARBA00023004"/>
    </source>
</evidence>
<dbReference type="SUPFAM" id="SSF51905">
    <property type="entry name" value="FAD/NAD(P)-binding domain"/>
    <property type="match status" value="1"/>
</dbReference>
<keyword evidence="3" id="KW-0001">2Fe-2S</keyword>
<evidence type="ECO:0000256" key="3">
    <source>
        <dbReference type="ARBA" id="ARBA00022714"/>
    </source>
</evidence>
<name>A0ABT3WA30_9PROT</name>
<protein>
    <submittedName>
        <fullName evidence="10">FAD-dependent oxidoreductase</fullName>
    </submittedName>
</protein>
<dbReference type="InterPro" id="IPR017941">
    <property type="entry name" value="Rieske_2Fe-2S"/>
</dbReference>
<evidence type="ECO:0000313" key="10">
    <source>
        <dbReference type="EMBL" id="MCX5613826.1"/>
    </source>
</evidence>
<evidence type="ECO:0000256" key="1">
    <source>
        <dbReference type="ARBA" id="ARBA00001974"/>
    </source>
</evidence>
<dbReference type="InterPro" id="IPR023753">
    <property type="entry name" value="FAD/NAD-binding_dom"/>
</dbReference>
<dbReference type="RefSeq" id="WP_099026160.1">
    <property type="nucleotide sequence ID" value="NZ_JANIDW010000001.1"/>
</dbReference>
<dbReference type="EMBL" id="JANIDW010000001">
    <property type="protein sequence ID" value="MCX5613826.1"/>
    <property type="molecule type" value="Genomic_DNA"/>
</dbReference>
<evidence type="ECO:0000256" key="4">
    <source>
        <dbReference type="ARBA" id="ARBA00022723"/>
    </source>
</evidence>
<keyword evidence="8" id="KW-0411">Iron-sulfur</keyword>
<dbReference type="PRINTS" id="PR00411">
    <property type="entry name" value="PNDRDTASEI"/>
</dbReference>
<dbReference type="SUPFAM" id="SSF50022">
    <property type="entry name" value="ISP domain"/>
    <property type="match status" value="1"/>
</dbReference>
<dbReference type="PROSITE" id="PS51296">
    <property type="entry name" value="RIESKE"/>
    <property type="match status" value="1"/>
</dbReference>
<dbReference type="PANTHER" id="PTHR43557">
    <property type="entry name" value="APOPTOSIS-INDUCING FACTOR 1"/>
    <property type="match status" value="1"/>
</dbReference>
<evidence type="ECO:0000256" key="6">
    <source>
        <dbReference type="ARBA" id="ARBA00023002"/>
    </source>
</evidence>
<comment type="caution">
    <text evidence="10">The sequence shown here is derived from an EMBL/GenBank/DDBJ whole genome shotgun (WGS) entry which is preliminary data.</text>
</comment>
<sequence length="538" mass="58384">MEIAPQAALGPDVNGTTTPALPDQTLYDVAAVDDVREGDILSITLKEQAIALVRVGDEIHAVGRRCPHKGASFRGKLSCRSPVHGDVIVCPWHKAVFGVQDGKVKEPIAFSSLPVYPVRQVEGRVLVGANPIIQKPAAKCGEDETVLVLGAGAAAASAIYTLREEGFAGRITMIGDEGFVPYERPALSKGVFLGGREKVQPSPLLSEEFYARHEVARMRGKVVALDCEAKQVRLDEGKTYHADHILITTGGRPVLPPLPGIGLEGVMSLHTVRDAWKIAEEITGDQAVILIGCGLTTLETASALRQKGAGVTIIAPDYPVPMERQWGREIGQVLRRLHEDNGVAFVTDASVVAIHGTERVTGVELDDGMTLTCTHVLVSIGNEPCRDFLPEQTKEEEEGGVQGIIVDDNMQVRPGIYAAGDVAAFRRNGTLCRVEHWRPAQCEGRAAARSILGLPRQPMPMPWYWTQQFGKKVEYLGWGESFDYILIEGDLGGFDFMAAYIKDQKVVALVSSGRSAAMARAAVDFERFVNEEVRTHII</sequence>
<dbReference type="InterPro" id="IPR028202">
    <property type="entry name" value="Reductase_C"/>
</dbReference>
<evidence type="ECO:0000313" key="11">
    <source>
        <dbReference type="Proteomes" id="UP001165648"/>
    </source>
</evidence>
<gene>
    <name evidence="10" type="ORF">NQF64_00985</name>
</gene>
<dbReference type="Pfam" id="PF07992">
    <property type="entry name" value="Pyr_redox_2"/>
    <property type="match status" value="1"/>
</dbReference>
<keyword evidence="6" id="KW-0560">Oxidoreductase</keyword>
<dbReference type="InterPro" id="IPR036188">
    <property type="entry name" value="FAD/NAD-bd_sf"/>
</dbReference>
<comment type="cofactor">
    <cofactor evidence="1">
        <name>FAD</name>
        <dbReference type="ChEBI" id="CHEBI:57692"/>
    </cofactor>
</comment>
<dbReference type="Gene3D" id="3.30.390.30">
    <property type="match status" value="1"/>
</dbReference>
<accession>A0ABT3WA30</accession>
<dbReference type="Pfam" id="PF14759">
    <property type="entry name" value="Reductase_C"/>
    <property type="match status" value="1"/>
</dbReference>
<dbReference type="InterPro" id="IPR050446">
    <property type="entry name" value="FAD-oxidoreductase/Apoptosis"/>
</dbReference>
<dbReference type="Gene3D" id="2.102.10.10">
    <property type="entry name" value="Rieske [2Fe-2S] iron-sulphur domain"/>
    <property type="match status" value="1"/>
</dbReference>
<feature type="domain" description="Rieske" evidence="9">
    <location>
        <begin position="27"/>
        <end position="127"/>
    </location>
</feature>